<evidence type="ECO:0000256" key="1">
    <source>
        <dbReference type="SAM" id="MobiDB-lite"/>
    </source>
</evidence>
<feature type="domain" description="PEX14-like helix-turn-helix" evidence="3">
    <location>
        <begin position="107"/>
        <end position="182"/>
    </location>
</feature>
<dbReference type="OMA" id="LNAKWRQ"/>
<dbReference type="InterPro" id="IPR058841">
    <property type="entry name" value="HTH_76"/>
</dbReference>
<protein>
    <submittedName>
        <fullName evidence="4">Uncharacterized protein</fullName>
    </submittedName>
</protein>
<dbReference type="Pfam" id="PF16113">
    <property type="entry name" value="ECH_2"/>
    <property type="match status" value="1"/>
</dbReference>
<dbReference type="Proteomes" id="UP000078561">
    <property type="component" value="Unassembled WGS sequence"/>
</dbReference>
<feature type="compositionally biased region" description="Polar residues" evidence="1">
    <location>
        <begin position="680"/>
        <end position="689"/>
    </location>
</feature>
<feature type="region of interest" description="Disordered" evidence="1">
    <location>
        <begin position="639"/>
        <end position="689"/>
    </location>
</feature>
<proteinExistence type="predicted"/>
<dbReference type="Pfam" id="PF25871">
    <property type="entry name" value="HTH_76"/>
    <property type="match status" value="2"/>
</dbReference>
<dbReference type="OrthoDB" id="9936937at2759"/>
<evidence type="ECO:0000259" key="2">
    <source>
        <dbReference type="Pfam" id="PF16113"/>
    </source>
</evidence>
<evidence type="ECO:0000259" key="3">
    <source>
        <dbReference type="Pfam" id="PF25871"/>
    </source>
</evidence>
<dbReference type="InterPro" id="IPR045004">
    <property type="entry name" value="ECH_dom"/>
</dbReference>
<dbReference type="STRING" id="4829.A0A163M8Q5"/>
<sequence>MPSPIDEQKKIFQDFRTYPWLEDKVFQSGVATILQSMAQSSSSNNNKSPTTAHPLNEDYAKFQQDTASQNTLQMLRAKHFYYSKFKQPFDFAEYLDYELEQERLTKEAIYERMDAYDYDGDENYIRGLPPIIQKWVEQQVQGKVFWDKAHLDSEFVKAKAFYYSACVEKVNVVDYLTWKHNKEKKEEPTCPFANLWQNKGKADLGPQVISDDYLSIKGCQFGNGPTTITFASPRSQNRVTVDRLNEWETALTTATSDETVTSILMTATVAEQDTSNDSGRIETKDTKLISSGLAYEPTYQQTTTTTTNSKASTALDHLSATYYNAIRHQHLDSTTTKPSFMFINGQIPLDAAYMTLWPGYLRVATEHTLLPCHLTLSHAPVPPLLLFQLCNNKKAASLPTGWDLYVALAPPSLVRLRAPELLRLGLIDLFVPENQLNEAFSNAQRMALCPPPLTSTAVQLALALHHSYPGPERISTWKTEITNVFGGDHSFGAVLKKLKAMDTPWSQKILAHWRTLPPRLLKAVFTAIQRSRNMTSPQEILAMEETLGRQWRRSVDYQEQYLHSGSEWQGDLDKDEDDDSMVAFYFETETAHDGEEEEPFVYKVSEKDLVPEVAAVCPVTGQRGGMACPVTGQQSSSMSGGCPVSNVKQEIPPSACPVTGQQSASSGGCPFSKSPLCPVTDQSNSTPSD</sequence>
<feature type="domain" description="PEX14-like helix-turn-helix" evidence="3">
    <location>
        <begin position="10"/>
        <end position="101"/>
    </location>
</feature>
<dbReference type="InParanoid" id="A0A163M8Q5"/>
<feature type="domain" description="Enoyl-CoA hydratase/isomerase" evidence="2">
    <location>
        <begin position="414"/>
        <end position="558"/>
    </location>
</feature>
<evidence type="ECO:0000313" key="4">
    <source>
        <dbReference type="EMBL" id="SAM02399.1"/>
    </source>
</evidence>
<reference evidence="4" key="1">
    <citation type="submission" date="2016-04" db="EMBL/GenBank/DDBJ databases">
        <authorList>
            <person name="Evans L.H."/>
            <person name="Alamgir A."/>
            <person name="Owens N."/>
            <person name="Weber N.D."/>
            <person name="Virtaneva K."/>
            <person name="Barbian K."/>
            <person name="Babar A."/>
            <person name="Rosenke K."/>
        </authorList>
    </citation>
    <scope>NUCLEOTIDE SEQUENCE [LARGE SCALE GENOMIC DNA]</scope>
    <source>
        <strain evidence="4">CBS 101.48</strain>
    </source>
</reference>
<accession>A0A163M8Q5</accession>
<keyword evidence="5" id="KW-1185">Reference proteome</keyword>
<evidence type="ECO:0000313" key="5">
    <source>
        <dbReference type="Proteomes" id="UP000078561"/>
    </source>
</evidence>
<dbReference type="Gene3D" id="3.90.226.10">
    <property type="entry name" value="2-enoyl-CoA Hydratase, Chain A, domain 1"/>
    <property type="match status" value="1"/>
</dbReference>
<dbReference type="AlphaFoldDB" id="A0A163M8Q5"/>
<dbReference type="EMBL" id="LT553838">
    <property type="protein sequence ID" value="SAM02399.1"/>
    <property type="molecule type" value="Genomic_DNA"/>
</dbReference>
<gene>
    <name evidence="4" type="primary">ABSGL_08185.1 scaffold 9707</name>
</gene>
<name>A0A163M8Q5_ABSGL</name>
<organism evidence="4">
    <name type="scientific">Absidia glauca</name>
    <name type="common">Pin mould</name>
    <dbReference type="NCBI Taxonomy" id="4829"/>
    <lineage>
        <taxon>Eukaryota</taxon>
        <taxon>Fungi</taxon>
        <taxon>Fungi incertae sedis</taxon>
        <taxon>Mucoromycota</taxon>
        <taxon>Mucoromycotina</taxon>
        <taxon>Mucoromycetes</taxon>
        <taxon>Mucorales</taxon>
        <taxon>Cunninghamellaceae</taxon>
        <taxon>Absidia</taxon>
    </lineage>
</organism>